<dbReference type="Proteomes" id="UP000321306">
    <property type="component" value="Unassembled WGS sequence"/>
</dbReference>
<dbReference type="AlphaFoldDB" id="A0A511NCD6"/>
<gene>
    <name evidence="1" type="ORF">DC3_56460</name>
</gene>
<proteinExistence type="predicted"/>
<keyword evidence="2" id="KW-1185">Reference proteome</keyword>
<protein>
    <submittedName>
        <fullName evidence="1">Uncharacterized protein</fullName>
    </submittedName>
</protein>
<sequence length="147" mass="17066">MEAGCTFMYCNCVKYHELTDQELNELCCTRLGWEKKSHVWEHGSTWHQHAWFKGETLLGFPNFLSQDPVVSQLQEFIEARGLQNEYGYCLFELLEARKLQHDHAWYVLAHASPRHRVLAFLRATEEQEQLEATVLDGLSSQQPGLGK</sequence>
<evidence type="ECO:0000313" key="1">
    <source>
        <dbReference type="EMBL" id="GEM50011.1"/>
    </source>
</evidence>
<reference evidence="1 2" key="1">
    <citation type="submission" date="2019-07" db="EMBL/GenBank/DDBJ databases">
        <title>Whole genome shotgun sequence of Deinococcus cellulosilyticus NBRC 106333.</title>
        <authorList>
            <person name="Hosoyama A."/>
            <person name="Uohara A."/>
            <person name="Ohji S."/>
            <person name="Ichikawa N."/>
        </authorList>
    </citation>
    <scope>NUCLEOTIDE SEQUENCE [LARGE SCALE GENOMIC DNA]</scope>
    <source>
        <strain evidence="1 2">NBRC 106333</strain>
    </source>
</reference>
<organism evidence="1 2">
    <name type="scientific">Deinococcus cellulosilyticus (strain DSM 18568 / NBRC 106333 / KACC 11606 / 5516J-15)</name>
    <dbReference type="NCBI Taxonomy" id="1223518"/>
    <lineage>
        <taxon>Bacteria</taxon>
        <taxon>Thermotogati</taxon>
        <taxon>Deinococcota</taxon>
        <taxon>Deinococci</taxon>
        <taxon>Deinococcales</taxon>
        <taxon>Deinococcaceae</taxon>
        <taxon>Deinococcus</taxon>
    </lineage>
</organism>
<name>A0A511NCD6_DEIC1</name>
<dbReference type="EMBL" id="BJXB01000052">
    <property type="protein sequence ID" value="GEM50011.1"/>
    <property type="molecule type" value="Genomic_DNA"/>
</dbReference>
<evidence type="ECO:0000313" key="2">
    <source>
        <dbReference type="Proteomes" id="UP000321306"/>
    </source>
</evidence>
<comment type="caution">
    <text evidence="1">The sequence shown here is derived from an EMBL/GenBank/DDBJ whole genome shotgun (WGS) entry which is preliminary data.</text>
</comment>
<accession>A0A511NCD6</accession>